<evidence type="ECO:0000256" key="11">
    <source>
        <dbReference type="ARBA" id="ARBA00023254"/>
    </source>
</evidence>
<feature type="compositionally biased region" description="Polar residues" evidence="13">
    <location>
        <begin position="1077"/>
        <end position="1170"/>
    </location>
</feature>
<dbReference type="Gene3D" id="3.40.50.300">
    <property type="entry name" value="P-loop containing nucleotide triphosphate hydrolases"/>
    <property type="match status" value="2"/>
</dbReference>
<dbReference type="InterPro" id="IPR014001">
    <property type="entry name" value="Helicase_ATP-bd"/>
</dbReference>
<name>A0AAD1WVN9_PELCU</name>
<evidence type="ECO:0000313" key="17">
    <source>
        <dbReference type="EMBL" id="CAH2324216.1"/>
    </source>
</evidence>
<dbReference type="Gene3D" id="2.40.50.90">
    <property type="match status" value="1"/>
</dbReference>
<dbReference type="Pfam" id="PF00270">
    <property type="entry name" value="DEAD"/>
    <property type="match status" value="1"/>
</dbReference>
<dbReference type="InterPro" id="IPR002999">
    <property type="entry name" value="Tudor"/>
</dbReference>
<dbReference type="EC" id="3.6.4.13" evidence="1"/>
<dbReference type="InterPro" id="IPR011545">
    <property type="entry name" value="DEAD/DEAH_box_helicase_dom"/>
</dbReference>
<dbReference type="InterPro" id="IPR001650">
    <property type="entry name" value="Helicase_C-like"/>
</dbReference>
<keyword evidence="2" id="KW-0217">Developmental protein</keyword>
<evidence type="ECO:0000313" key="18">
    <source>
        <dbReference type="Proteomes" id="UP001295444"/>
    </source>
</evidence>
<protein>
    <recommendedName>
        <fullName evidence="1">RNA helicase</fullName>
        <ecNumber evidence="1">3.6.4.13</ecNumber>
    </recommendedName>
</protein>
<dbReference type="GO" id="GO:0051321">
    <property type="term" value="P:meiotic cell cycle"/>
    <property type="evidence" value="ECO:0007669"/>
    <property type="project" value="UniProtKB-KW"/>
</dbReference>
<keyword evidence="18" id="KW-1185">Reference proteome</keyword>
<evidence type="ECO:0000259" key="16">
    <source>
        <dbReference type="PROSITE" id="PS51203"/>
    </source>
</evidence>
<comment type="catalytic activity">
    <reaction evidence="12">
        <text>ATP + H2O = ADP + phosphate + H(+)</text>
        <dbReference type="Rhea" id="RHEA:13065"/>
        <dbReference type="ChEBI" id="CHEBI:15377"/>
        <dbReference type="ChEBI" id="CHEBI:15378"/>
        <dbReference type="ChEBI" id="CHEBI:30616"/>
        <dbReference type="ChEBI" id="CHEBI:43474"/>
        <dbReference type="ChEBI" id="CHEBI:456216"/>
        <dbReference type="EC" id="3.6.4.13"/>
    </reaction>
</comment>
<evidence type="ECO:0000256" key="9">
    <source>
        <dbReference type="ARBA" id="ARBA00022871"/>
    </source>
</evidence>
<keyword evidence="3" id="KW-0677">Repeat</keyword>
<dbReference type="GO" id="GO:0031047">
    <property type="term" value="P:regulatory ncRNA-mediated gene silencing"/>
    <property type="evidence" value="ECO:0007669"/>
    <property type="project" value="UniProtKB-KW"/>
</dbReference>
<dbReference type="PROSITE" id="PS51192">
    <property type="entry name" value="HELICASE_ATP_BIND_1"/>
    <property type="match status" value="1"/>
</dbReference>
<keyword evidence="8" id="KW-0067">ATP-binding</keyword>
<dbReference type="GO" id="GO:0042078">
    <property type="term" value="P:germ-line stem cell division"/>
    <property type="evidence" value="ECO:0007669"/>
    <property type="project" value="TreeGrafter"/>
</dbReference>
<evidence type="ECO:0000256" key="6">
    <source>
        <dbReference type="ARBA" id="ARBA00022801"/>
    </source>
</evidence>
<keyword evidence="5" id="KW-0221">Differentiation</keyword>
<evidence type="ECO:0000256" key="13">
    <source>
        <dbReference type="SAM" id="MobiDB-lite"/>
    </source>
</evidence>
<dbReference type="PROSITE" id="PS51203">
    <property type="entry name" value="CS"/>
    <property type="match status" value="1"/>
</dbReference>
<dbReference type="GO" id="GO:0005524">
    <property type="term" value="F:ATP binding"/>
    <property type="evidence" value="ECO:0007669"/>
    <property type="project" value="UniProtKB-KW"/>
</dbReference>
<dbReference type="GO" id="GO:0016787">
    <property type="term" value="F:hydrolase activity"/>
    <property type="evidence" value="ECO:0007669"/>
    <property type="project" value="UniProtKB-KW"/>
</dbReference>
<dbReference type="GO" id="GO:0003676">
    <property type="term" value="F:nucleic acid binding"/>
    <property type="evidence" value="ECO:0007669"/>
    <property type="project" value="InterPro"/>
</dbReference>
<proteinExistence type="predicted"/>
<keyword evidence="4" id="KW-0547">Nucleotide-binding</keyword>
<evidence type="ECO:0000256" key="12">
    <source>
        <dbReference type="ARBA" id="ARBA00047984"/>
    </source>
</evidence>
<dbReference type="CDD" id="cd20435">
    <property type="entry name" value="Tudor_TDRD12_rpt2"/>
    <property type="match status" value="1"/>
</dbReference>
<dbReference type="SUPFAM" id="SSF49764">
    <property type="entry name" value="HSP20-like chaperones"/>
    <property type="match status" value="1"/>
</dbReference>
<evidence type="ECO:0000256" key="7">
    <source>
        <dbReference type="ARBA" id="ARBA00022806"/>
    </source>
</evidence>
<dbReference type="SUPFAM" id="SSF52540">
    <property type="entry name" value="P-loop containing nucleoside triphosphate hydrolases"/>
    <property type="match status" value="2"/>
</dbReference>
<dbReference type="PANTHER" id="PTHR22655">
    <property type="entry name" value="ATP-DEPENDENT RNA HELICASE TDRD12-RELATED"/>
    <property type="match status" value="1"/>
</dbReference>
<feature type="domain" description="Helicase ATP-binding" evidence="14">
    <location>
        <begin position="420"/>
        <end position="608"/>
    </location>
</feature>
<evidence type="ECO:0000259" key="15">
    <source>
        <dbReference type="PROSITE" id="PS51194"/>
    </source>
</evidence>
<dbReference type="InterPro" id="IPR008978">
    <property type="entry name" value="HSP20-like_chaperone"/>
</dbReference>
<keyword evidence="6" id="KW-0378">Hydrolase</keyword>
<dbReference type="InterPro" id="IPR027417">
    <property type="entry name" value="P-loop_NTPase"/>
</dbReference>
<evidence type="ECO:0000256" key="10">
    <source>
        <dbReference type="ARBA" id="ARBA00023158"/>
    </source>
</evidence>
<accession>A0AAD1WVN9</accession>
<dbReference type="InterPro" id="IPR035437">
    <property type="entry name" value="SNase_OB-fold_sf"/>
</dbReference>
<evidence type="ECO:0000256" key="3">
    <source>
        <dbReference type="ARBA" id="ARBA00022737"/>
    </source>
</evidence>
<keyword evidence="10" id="KW-0943">RNA-mediated gene silencing</keyword>
<dbReference type="Gene3D" id="2.60.40.790">
    <property type="match status" value="1"/>
</dbReference>
<dbReference type="EMBL" id="OW240923">
    <property type="protein sequence ID" value="CAH2324216.1"/>
    <property type="molecule type" value="Genomic_DNA"/>
</dbReference>
<organism evidence="17 18">
    <name type="scientific">Pelobates cultripes</name>
    <name type="common">Western spadefoot toad</name>
    <dbReference type="NCBI Taxonomy" id="61616"/>
    <lineage>
        <taxon>Eukaryota</taxon>
        <taxon>Metazoa</taxon>
        <taxon>Chordata</taxon>
        <taxon>Craniata</taxon>
        <taxon>Vertebrata</taxon>
        <taxon>Euteleostomi</taxon>
        <taxon>Amphibia</taxon>
        <taxon>Batrachia</taxon>
        <taxon>Anura</taxon>
        <taxon>Pelobatoidea</taxon>
        <taxon>Pelobatidae</taxon>
        <taxon>Pelobates</taxon>
    </lineage>
</organism>
<dbReference type="GO" id="GO:0007283">
    <property type="term" value="P:spermatogenesis"/>
    <property type="evidence" value="ECO:0007669"/>
    <property type="project" value="UniProtKB-KW"/>
</dbReference>
<evidence type="ECO:0000256" key="2">
    <source>
        <dbReference type="ARBA" id="ARBA00022473"/>
    </source>
</evidence>
<dbReference type="GO" id="GO:0003724">
    <property type="term" value="F:RNA helicase activity"/>
    <property type="evidence" value="ECO:0007669"/>
    <property type="project" value="UniProtKB-EC"/>
</dbReference>
<sequence>MYGLVVLNVEDPTCFWCQITTINGLRTYENKEYEDMYADLNLLYTKSYRDIEQLRPISLSVGELCMVFCEELQCWCRATLEAVACNAENGLVECFLLDHAKLCPVQKRDVRLAVEDCKMLPFRAKKFKLHHVRPVSLCINFSEDTTGFRPSKKWDTAAIQYFRTLLSESTFTEAKLCSVEDNILSVYLYVTTKEATVCVNDELVAKNFACFCTEKTHKEKVEPAKVKILQNIERNHFPEYHNSKAVACPTQALWPTLFETRFSQSCHSGFPIKENIDCDLRIPSEYKVTQEQECVRNQEFIKIPSDCKITKEQECDRNHNFAQNSNMGNATKEWNSDQKYDFATLVQILNPRMSHLSDGEDEETEQEKKPNVGAPQYSIFVRKSSIPCSSLELAPLSPDLKKELIRNSYHGPSVPESYCWPAISQGVDTIVISPDGKNPMMFLPPLLTFLHFSSRLYKLLPTRNGPLAVLLCSSWKRAQAVYDLLVKYSKFIRPVNPMLLLVGQKKEEIENLTIRKGCEVIVTTPHGLLRYLEHHGLLLLRMCHLVLDQVNMLFSNSGQQIITILENFKKTVAIENRESTPQQVVATGTHWHKDMDPLLHWLTDPQVIITKMDQAALYGNVQQVIQLCLDCEKAEVLLRTLDFTPENAQKILIFTKSDEEAELVHNVVKNNSIFSLLINKKLAQNFIYVLEQWNKLYSRGTHVVLVITDDYVPFFDITDATCIIHFNFPENPNLFGLRLFSLFNYIHSKFEKVTLGEADYLKARSVLILTEKQVHYAVYILRYLERTRAQIPPELRDLTQAILQDEEQRKSSRQICQYVKAFGSCSKDQFTCPDRHHIIPRVDLLDGALCYPAPAQYISVIPLGIVDATRFFGRIVTKEGAYEKLVEELAEYYSFDSNKMTDQNVENSGLYALQEGSVYHRVQVLHSTQQDGILTARVKYIDHGKTSEVHCRQLLHLPLSVQNIPPQAAEFIVCRVKPIDNETEWDPKVNRIISKHIKEKLHSAKVVLRLENTYWLDPMVQVSRLPGLSTYINELNVRHEILFTGLGTDNPKHIEQLKSLVENAIKPAESDTRVPNEQEQVAEKNNSGCPSNPETSNGRPSNLETSNSCLPNPETNNCRPSNPETNNCRPSSPETSNCHLSNPETSNGCLSNPETNNGRSSNPETNNGCPSTWPVSETVICDLDNDRCAPESQHYDSGGDVCALHRDPQTTSIVEGLHPEVKWFEKGESVVLTVKLRDITNHNCVFYDDRVLFSCHAGGKYYSAHLELSHEILKEKSACQIKNGEPVISLWKTQPGKWTNLLKHKCPNVSFDFDHWEDTEENSWLPQFSKSPQNSYAILRGEVESSDFSESDSD</sequence>
<dbReference type="FunFam" id="3.40.50.300:FF:001416">
    <property type="entry name" value="Tudor domain containing 12"/>
    <property type="match status" value="1"/>
</dbReference>
<dbReference type="SUPFAM" id="SSF63748">
    <property type="entry name" value="Tudor/PWWP/MBT"/>
    <property type="match status" value="2"/>
</dbReference>
<feature type="domain" description="CS" evidence="16">
    <location>
        <begin position="1216"/>
        <end position="1302"/>
    </location>
</feature>
<keyword evidence="7 17" id="KW-0347">Helicase</keyword>
<feature type="region of interest" description="Disordered" evidence="13">
    <location>
        <begin position="1067"/>
        <end position="1170"/>
    </location>
</feature>
<evidence type="ECO:0000256" key="1">
    <source>
        <dbReference type="ARBA" id="ARBA00012552"/>
    </source>
</evidence>
<reference evidence="17" key="1">
    <citation type="submission" date="2022-03" db="EMBL/GenBank/DDBJ databases">
        <authorList>
            <person name="Alioto T."/>
            <person name="Alioto T."/>
            <person name="Gomez Garrido J."/>
        </authorList>
    </citation>
    <scope>NUCLEOTIDE SEQUENCE</scope>
</reference>
<dbReference type="Pfam" id="PF00567">
    <property type="entry name" value="TUDOR"/>
    <property type="match status" value="2"/>
</dbReference>
<evidence type="ECO:0000256" key="4">
    <source>
        <dbReference type="ARBA" id="ARBA00022741"/>
    </source>
</evidence>
<evidence type="ECO:0000256" key="8">
    <source>
        <dbReference type="ARBA" id="ARBA00022840"/>
    </source>
</evidence>
<dbReference type="PROSITE" id="PS51194">
    <property type="entry name" value="HELICASE_CTER"/>
    <property type="match status" value="1"/>
</dbReference>
<dbReference type="PANTHER" id="PTHR22655:SF2">
    <property type="entry name" value="ATP-DEPENDENT RNA HELICASE TDRD12-RELATED"/>
    <property type="match status" value="1"/>
</dbReference>
<keyword evidence="9" id="KW-0744">Spermatogenesis</keyword>
<dbReference type="Proteomes" id="UP001295444">
    <property type="component" value="Chromosome 12"/>
</dbReference>
<dbReference type="Gene3D" id="2.30.30.140">
    <property type="match status" value="2"/>
</dbReference>
<gene>
    <name evidence="17" type="ORF">PECUL_23A057010</name>
</gene>
<feature type="domain" description="Helicase C-terminal" evidence="15">
    <location>
        <begin position="623"/>
        <end position="799"/>
    </location>
</feature>
<evidence type="ECO:0000256" key="5">
    <source>
        <dbReference type="ARBA" id="ARBA00022782"/>
    </source>
</evidence>
<keyword evidence="11" id="KW-0469">Meiosis</keyword>
<dbReference type="InterPro" id="IPR007052">
    <property type="entry name" value="CS_dom"/>
</dbReference>
<evidence type="ECO:0000259" key="14">
    <source>
        <dbReference type="PROSITE" id="PS51192"/>
    </source>
</evidence>